<dbReference type="Proteomes" id="UP000198310">
    <property type="component" value="Unassembled WGS sequence"/>
</dbReference>
<gene>
    <name evidence="1" type="ORF">SAMN06269173_104256</name>
</gene>
<dbReference type="GO" id="GO:0006979">
    <property type="term" value="P:response to oxidative stress"/>
    <property type="evidence" value="ECO:0007669"/>
    <property type="project" value="InterPro"/>
</dbReference>
<dbReference type="PANTHER" id="PTHR42830">
    <property type="entry name" value="OSMOTICALLY INDUCIBLE FAMILY PROTEIN"/>
    <property type="match status" value="1"/>
</dbReference>
<dbReference type="InterPro" id="IPR036102">
    <property type="entry name" value="OsmC/Ohrsf"/>
</dbReference>
<dbReference type="NCBIfam" id="TIGR03562">
    <property type="entry name" value="osmo_induc_OsmC"/>
    <property type="match status" value="1"/>
</dbReference>
<dbReference type="InterPro" id="IPR052707">
    <property type="entry name" value="OsmC_Ohr_Peroxiredoxin"/>
</dbReference>
<dbReference type="InterPro" id="IPR003718">
    <property type="entry name" value="OsmC/Ohr_fam"/>
</dbReference>
<accession>A0A238XNE3</accession>
<organism evidence="1 2">
    <name type="scientific">Hymenobacter mucosus</name>
    <dbReference type="NCBI Taxonomy" id="1411120"/>
    <lineage>
        <taxon>Bacteria</taxon>
        <taxon>Pseudomonadati</taxon>
        <taxon>Bacteroidota</taxon>
        <taxon>Cytophagia</taxon>
        <taxon>Cytophagales</taxon>
        <taxon>Hymenobacteraceae</taxon>
        <taxon>Hymenobacter</taxon>
    </lineage>
</organism>
<dbReference type="EMBL" id="FZNS01000004">
    <property type="protein sequence ID" value="SNR60457.1"/>
    <property type="molecule type" value="Genomic_DNA"/>
</dbReference>
<evidence type="ECO:0000313" key="1">
    <source>
        <dbReference type="EMBL" id="SNR60457.1"/>
    </source>
</evidence>
<dbReference type="GO" id="GO:0004601">
    <property type="term" value="F:peroxidase activity"/>
    <property type="evidence" value="ECO:0007669"/>
    <property type="project" value="InterPro"/>
</dbReference>
<dbReference type="SUPFAM" id="SSF82784">
    <property type="entry name" value="OsmC-like"/>
    <property type="match status" value="1"/>
</dbReference>
<dbReference type="Pfam" id="PF02566">
    <property type="entry name" value="OsmC"/>
    <property type="match status" value="1"/>
</dbReference>
<reference evidence="2" key="1">
    <citation type="submission" date="2017-06" db="EMBL/GenBank/DDBJ databases">
        <authorList>
            <person name="Varghese N."/>
            <person name="Submissions S."/>
        </authorList>
    </citation>
    <scope>NUCLEOTIDE SEQUENCE [LARGE SCALE GENOMIC DNA]</scope>
    <source>
        <strain evidence="2">DSM 28041</strain>
    </source>
</reference>
<evidence type="ECO:0000313" key="2">
    <source>
        <dbReference type="Proteomes" id="UP000198310"/>
    </source>
</evidence>
<dbReference type="PANTHER" id="PTHR42830:SF1">
    <property type="entry name" value="OSMOTICALLY INDUCIBLE FAMILY PROTEIN"/>
    <property type="match status" value="1"/>
</dbReference>
<dbReference type="InterPro" id="IPR019904">
    <property type="entry name" value="Peroxiredoxin_OsmC"/>
</dbReference>
<dbReference type="RefSeq" id="WP_089332693.1">
    <property type="nucleotide sequence ID" value="NZ_FZNS01000004.1"/>
</dbReference>
<proteinExistence type="predicted"/>
<protein>
    <submittedName>
        <fullName evidence="1">Osmotically inducible protein OsmC</fullName>
    </submittedName>
</protein>
<dbReference type="AlphaFoldDB" id="A0A238XNE3"/>
<keyword evidence="2" id="KW-1185">Reference proteome</keyword>
<dbReference type="InterPro" id="IPR015946">
    <property type="entry name" value="KH_dom-like_a/b"/>
</dbReference>
<sequence length="145" mass="15231">MSIKRTAIARWEGKGTDGHGVLTTPSTVLTDTSYSYATRFADGIGTNPEELIAAAHAGCLAMKMAFNLQVAGYAASHIITSCEIVLHEGLIAQSNLKLEAVVPGLDASTFENLVADAQQNCPVSKLLNTAIKCEATLLAKPEVAD</sequence>
<name>A0A238XNE3_9BACT</name>
<dbReference type="Gene3D" id="3.30.300.20">
    <property type="match status" value="1"/>
</dbReference>